<name>A0A7W5JXI4_9ACTN</name>
<evidence type="ECO:0000313" key="3">
    <source>
        <dbReference type="Proteomes" id="UP000565572"/>
    </source>
</evidence>
<reference evidence="2 3" key="1">
    <citation type="submission" date="2020-08" db="EMBL/GenBank/DDBJ databases">
        <title>Sequencing the genomes of 1000 actinobacteria strains.</title>
        <authorList>
            <person name="Klenk H.-P."/>
        </authorList>
    </citation>
    <scope>NUCLEOTIDE SEQUENCE [LARGE SCALE GENOMIC DNA]</scope>
    <source>
        <strain evidence="2 3">DSM 11053</strain>
    </source>
</reference>
<keyword evidence="1" id="KW-0472">Membrane</keyword>
<dbReference type="AlphaFoldDB" id="A0A7W5JXI4"/>
<keyword evidence="1" id="KW-1133">Transmembrane helix</keyword>
<gene>
    <name evidence="2" type="ORF">FHX39_002974</name>
</gene>
<feature type="transmembrane region" description="Helical" evidence="1">
    <location>
        <begin position="81"/>
        <end position="102"/>
    </location>
</feature>
<dbReference type="PANTHER" id="PTHR40078:SF1">
    <property type="entry name" value="INTEGRAL MEMBRANE PROTEIN"/>
    <property type="match status" value="1"/>
</dbReference>
<proteinExistence type="predicted"/>
<accession>A0A7W5JXI4</accession>
<organism evidence="2 3">
    <name type="scientific">Microlunatus antarcticus</name>
    <dbReference type="NCBI Taxonomy" id="53388"/>
    <lineage>
        <taxon>Bacteria</taxon>
        <taxon>Bacillati</taxon>
        <taxon>Actinomycetota</taxon>
        <taxon>Actinomycetes</taxon>
        <taxon>Propionibacteriales</taxon>
        <taxon>Propionibacteriaceae</taxon>
        <taxon>Microlunatus</taxon>
    </lineage>
</organism>
<feature type="transmembrane region" description="Helical" evidence="1">
    <location>
        <begin position="108"/>
        <end position="130"/>
    </location>
</feature>
<dbReference type="RefSeq" id="WP_198423414.1">
    <property type="nucleotide sequence ID" value="NZ_JACHZG010000001.1"/>
</dbReference>
<sequence length="203" mass="21248">MELSRSRLSDRPVVRSLRLLLGLVLFGLALAVLLHGGLGLDPWTVFSFGVSRHVALSLGAVTVISSVVVLLLWIPLRQRPGVGTVANALIVGPVLDLGVAVLPTPDSLVVRVLFMVLAVVMVAVGTGFYVGVGWGPGPRDGLMTGLVRLGLPLYLARTLIEGTVLVIGWLLGGTVGVATVVYALAVGPLVGRFLPRLTLPPTR</sequence>
<dbReference type="PANTHER" id="PTHR40078">
    <property type="entry name" value="INTEGRAL MEMBRANE PROTEIN-RELATED"/>
    <property type="match status" value="1"/>
</dbReference>
<evidence type="ECO:0000313" key="2">
    <source>
        <dbReference type="EMBL" id="MBB3328030.1"/>
    </source>
</evidence>
<keyword evidence="1" id="KW-0812">Transmembrane</keyword>
<protein>
    <submittedName>
        <fullName evidence="2">Putative membrane protein YczE</fullName>
    </submittedName>
</protein>
<feature type="transmembrane region" description="Helical" evidence="1">
    <location>
        <begin position="166"/>
        <end position="190"/>
    </location>
</feature>
<comment type="caution">
    <text evidence="2">The sequence shown here is derived from an EMBL/GenBank/DDBJ whole genome shotgun (WGS) entry which is preliminary data.</text>
</comment>
<dbReference type="EMBL" id="JACHZG010000001">
    <property type="protein sequence ID" value="MBB3328030.1"/>
    <property type="molecule type" value="Genomic_DNA"/>
</dbReference>
<feature type="transmembrane region" description="Helical" evidence="1">
    <location>
        <begin position="55"/>
        <end position="74"/>
    </location>
</feature>
<evidence type="ECO:0000256" key="1">
    <source>
        <dbReference type="SAM" id="Phobius"/>
    </source>
</evidence>
<keyword evidence="3" id="KW-1185">Reference proteome</keyword>
<dbReference type="Proteomes" id="UP000565572">
    <property type="component" value="Unassembled WGS sequence"/>
</dbReference>
<dbReference type="InterPro" id="IPR038750">
    <property type="entry name" value="YczE/YyaS-like"/>
</dbReference>
<dbReference type="Pfam" id="PF19700">
    <property type="entry name" value="DUF6198"/>
    <property type="match status" value="1"/>
</dbReference>